<organism evidence="1 2">
    <name type="scientific">Streptacidiphilus jiangxiensis</name>
    <dbReference type="NCBI Taxonomy" id="235985"/>
    <lineage>
        <taxon>Bacteria</taxon>
        <taxon>Bacillati</taxon>
        <taxon>Actinomycetota</taxon>
        <taxon>Actinomycetes</taxon>
        <taxon>Kitasatosporales</taxon>
        <taxon>Streptomycetaceae</taxon>
        <taxon>Streptacidiphilus</taxon>
    </lineage>
</organism>
<keyword evidence="2" id="KW-1185">Reference proteome</keyword>
<sequence>MEQQTKEVTREMHADGYHRGDQIIIHRDSPQAAAECATVVSAGSGVRLRVRYADGRSGSCPAEHASVLRLVEDDARQQT</sequence>
<dbReference type="EMBL" id="FOAZ01000002">
    <property type="protein sequence ID" value="SEK45715.1"/>
    <property type="molecule type" value="Genomic_DNA"/>
</dbReference>
<dbReference type="RefSeq" id="WP_143094151.1">
    <property type="nucleotide sequence ID" value="NZ_BBPN01000014.1"/>
</dbReference>
<dbReference type="AlphaFoldDB" id="A0A1H7HC60"/>
<evidence type="ECO:0000313" key="2">
    <source>
        <dbReference type="Proteomes" id="UP000183015"/>
    </source>
</evidence>
<proteinExistence type="predicted"/>
<evidence type="ECO:0000313" key="1">
    <source>
        <dbReference type="EMBL" id="SEK45715.1"/>
    </source>
</evidence>
<gene>
    <name evidence="1" type="ORF">SAMN05414137_10290</name>
</gene>
<evidence type="ECO:0008006" key="3">
    <source>
        <dbReference type="Google" id="ProtNLM"/>
    </source>
</evidence>
<dbReference type="Proteomes" id="UP000183015">
    <property type="component" value="Unassembled WGS sequence"/>
</dbReference>
<name>A0A1H7HC60_STRJI</name>
<accession>A0A1H7HC60</accession>
<reference evidence="2" key="1">
    <citation type="submission" date="2016-10" db="EMBL/GenBank/DDBJ databases">
        <authorList>
            <person name="Varghese N."/>
        </authorList>
    </citation>
    <scope>NUCLEOTIDE SEQUENCE [LARGE SCALE GENOMIC DNA]</scope>
    <source>
        <strain evidence="2">DSM 45096 / BCRC 16803 / CGMCC 4.1857 / CIP 109030 / JCM 12277 / KCTC 19219 / NBRC 100920 / 33214</strain>
    </source>
</reference>
<protein>
    <recommendedName>
        <fullName evidence="3">DUF1918 domain-containing protein</fullName>
    </recommendedName>
</protein>